<gene>
    <name evidence="6" type="primary">gltC_2</name>
    <name evidence="6" type="ORF">BN1050_02416</name>
</gene>
<comment type="similarity">
    <text evidence="1">Belongs to the LysR transcriptional regulatory family.</text>
</comment>
<dbReference type="EMBL" id="LN483077">
    <property type="protein sequence ID" value="CEA05350.1"/>
    <property type="molecule type" value="Genomic_DNA"/>
</dbReference>
<keyword evidence="3" id="KW-0238">DNA-binding</keyword>
<organism evidence="6">
    <name type="scientific">Metalysinibacillus saudimassiliensis</name>
    <dbReference type="NCBI Taxonomy" id="1461583"/>
    <lineage>
        <taxon>Bacteria</taxon>
        <taxon>Bacillati</taxon>
        <taxon>Bacillota</taxon>
        <taxon>Bacilli</taxon>
        <taxon>Bacillales</taxon>
        <taxon>Caryophanaceae</taxon>
        <taxon>Metalysinibacillus</taxon>
    </lineage>
</organism>
<dbReference type="PROSITE" id="PS50931">
    <property type="entry name" value="HTH_LYSR"/>
    <property type="match status" value="1"/>
</dbReference>
<evidence type="ECO:0000259" key="5">
    <source>
        <dbReference type="PROSITE" id="PS50931"/>
    </source>
</evidence>
<protein>
    <submittedName>
        <fullName evidence="6">HTH-type transcriptional regulator GltC</fullName>
    </submittedName>
</protein>
<dbReference type="PANTHER" id="PTHR30419">
    <property type="entry name" value="HTH-TYPE TRANSCRIPTIONAL REGULATOR YBHD"/>
    <property type="match status" value="1"/>
</dbReference>
<dbReference type="GO" id="GO:0005829">
    <property type="term" value="C:cytosol"/>
    <property type="evidence" value="ECO:0007669"/>
    <property type="project" value="TreeGrafter"/>
</dbReference>
<dbReference type="PRINTS" id="PR00039">
    <property type="entry name" value="HTHLYSR"/>
</dbReference>
<dbReference type="InterPro" id="IPR050950">
    <property type="entry name" value="HTH-type_LysR_regulators"/>
</dbReference>
<dbReference type="GO" id="GO:0003700">
    <property type="term" value="F:DNA-binding transcription factor activity"/>
    <property type="evidence" value="ECO:0007669"/>
    <property type="project" value="InterPro"/>
</dbReference>
<dbReference type="Pfam" id="PF00126">
    <property type="entry name" value="HTH_1"/>
    <property type="match status" value="1"/>
</dbReference>
<dbReference type="Gene3D" id="1.10.10.10">
    <property type="entry name" value="Winged helix-like DNA-binding domain superfamily/Winged helix DNA-binding domain"/>
    <property type="match status" value="1"/>
</dbReference>
<dbReference type="InterPro" id="IPR036388">
    <property type="entry name" value="WH-like_DNA-bd_sf"/>
</dbReference>
<evidence type="ECO:0000256" key="2">
    <source>
        <dbReference type="ARBA" id="ARBA00023015"/>
    </source>
</evidence>
<evidence type="ECO:0000313" key="6">
    <source>
        <dbReference type="EMBL" id="CEA05350.1"/>
    </source>
</evidence>
<dbReference type="InterPro" id="IPR000847">
    <property type="entry name" value="LysR_HTH_N"/>
</dbReference>
<proteinExistence type="inferred from homology"/>
<feature type="domain" description="HTH lysR-type" evidence="5">
    <location>
        <begin position="1"/>
        <end position="58"/>
    </location>
</feature>
<name>A0A078MGD3_9BACL</name>
<dbReference type="PANTHER" id="PTHR30419:SF28">
    <property type="entry name" value="HTH-TYPE TRANSCRIPTIONAL REGULATOR BSDA"/>
    <property type="match status" value="1"/>
</dbReference>
<dbReference type="PATRIC" id="fig|1461583.4.peg.2333"/>
<keyword evidence="2" id="KW-0805">Transcription regulation</keyword>
<dbReference type="HOGENOM" id="CLU_039613_6_2_9"/>
<dbReference type="InterPro" id="IPR036390">
    <property type="entry name" value="WH_DNA-bd_sf"/>
</dbReference>
<evidence type="ECO:0000256" key="3">
    <source>
        <dbReference type="ARBA" id="ARBA00023125"/>
    </source>
</evidence>
<dbReference type="Gene3D" id="3.40.190.10">
    <property type="entry name" value="Periplasmic binding protein-like II"/>
    <property type="match status" value="2"/>
</dbReference>
<dbReference type="SUPFAM" id="SSF46785">
    <property type="entry name" value="Winged helix' DNA-binding domain"/>
    <property type="match status" value="1"/>
</dbReference>
<dbReference type="Pfam" id="PF03466">
    <property type="entry name" value="LysR_substrate"/>
    <property type="match status" value="1"/>
</dbReference>
<dbReference type="AlphaFoldDB" id="A0A078MGD3"/>
<dbReference type="GO" id="GO:0003677">
    <property type="term" value="F:DNA binding"/>
    <property type="evidence" value="ECO:0007669"/>
    <property type="project" value="UniProtKB-KW"/>
</dbReference>
<dbReference type="CDD" id="cd08434">
    <property type="entry name" value="PBP2_GltC_like"/>
    <property type="match status" value="1"/>
</dbReference>
<dbReference type="InterPro" id="IPR005119">
    <property type="entry name" value="LysR_subst-bd"/>
</dbReference>
<sequence length="291" mass="33315">MEWQQLHYFSTLAKIQHMTRAAEELSISQPALSRSIARLEEELGVPLFDRHGRGIYLNHFGQSFLKRVKTMRLEYDRAILELQELNNPDYGMISLGFLHTLGTNVVPDLLRDFGKRFPHVHFKLTQNYSYDQLKLLQAGELDVCLLAAIDTEPPVVWQELWRDELFIMVPSDHPLAARTSVTLHDVADEPFIHLKEGYALRKNVERCFGECGITPHWAYELDEVSTIAGFVAAGLGITLLPHDDNYNPERVVLLPVKNTVCERIIGMAWLNHKTALPAAIEFKKFASTYFQ</sequence>
<evidence type="ECO:0000256" key="1">
    <source>
        <dbReference type="ARBA" id="ARBA00009437"/>
    </source>
</evidence>
<keyword evidence="4" id="KW-0804">Transcription</keyword>
<dbReference type="SUPFAM" id="SSF53850">
    <property type="entry name" value="Periplasmic binding protein-like II"/>
    <property type="match status" value="1"/>
</dbReference>
<dbReference type="FunFam" id="1.10.10.10:FF:000001">
    <property type="entry name" value="LysR family transcriptional regulator"/>
    <property type="match status" value="1"/>
</dbReference>
<evidence type="ECO:0000256" key="4">
    <source>
        <dbReference type="ARBA" id="ARBA00023163"/>
    </source>
</evidence>
<accession>A0A078MGD3</accession>
<reference evidence="6" key="1">
    <citation type="submission" date="2014-07" db="EMBL/GenBank/DDBJ databases">
        <authorList>
            <person name="Urmite Genomes Urmite Genomes"/>
        </authorList>
    </citation>
    <scope>NUCLEOTIDE SEQUENCE</scope>
    <source>
        <strain evidence="6">13S34_air</strain>
    </source>
</reference>